<dbReference type="InterPro" id="IPR039425">
    <property type="entry name" value="RNA_pol_sigma-70-like"/>
</dbReference>
<dbReference type="PANTHER" id="PTHR43133">
    <property type="entry name" value="RNA POLYMERASE ECF-TYPE SIGMA FACTO"/>
    <property type="match status" value="1"/>
</dbReference>
<gene>
    <name evidence="7" type="ORF">OP8BY_2337</name>
</gene>
<dbReference type="SUPFAM" id="SSF88946">
    <property type="entry name" value="Sigma2 domain of RNA polymerase sigma factors"/>
    <property type="match status" value="1"/>
</dbReference>
<feature type="domain" description="RNA polymerase sigma factor 70 region 4 type 2" evidence="6">
    <location>
        <begin position="129"/>
        <end position="179"/>
    </location>
</feature>
<proteinExistence type="inferred from homology"/>
<organism evidence="7 8">
    <name type="scientific">Candidatus Saccharicenans subterraneus</name>
    <dbReference type="NCBI Taxonomy" id="2508984"/>
    <lineage>
        <taxon>Bacteria</taxon>
        <taxon>Candidatus Aminicenantota</taxon>
        <taxon>Candidatus Aminicenantia</taxon>
        <taxon>Candidatus Aminicenantales</taxon>
        <taxon>Candidatus Saccharicenantaceae</taxon>
        <taxon>Candidatus Saccharicenans</taxon>
    </lineage>
</organism>
<dbReference type="GO" id="GO:0006352">
    <property type="term" value="P:DNA-templated transcription initiation"/>
    <property type="evidence" value="ECO:0007669"/>
    <property type="project" value="InterPro"/>
</dbReference>
<keyword evidence="2" id="KW-0805">Transcription regulation</keyword>
<dbReference type="PANTHER" id="PTHR43133:SF51">
    <property type="entry name" value="RNA POLYMERASE SIGMA FACTOR"/>
    <property type="match status" value="1"/>
</dbReference>
<dbReference type="InterPro" id="IPR007627">
    <property type="entry name" value="RNA_pol_sigma70_r2"/>
</dbReference>
<evidence type="ECO:0000313" key="8">
    <source>
        <dbReference type="Proteomes" id="UP000257323"/>
    </source>
</evidence>
<dbReference type="Gene3D" id="1.10.10.10">
    <property type="entry name" value="Winged helix-like DNA-binding domain superfamily/Winged helix DNA-binding domain"/>
    <property type="match status" value="1"/>
</dbReference>
<dbReference type="InterPro" id="IPR036388">
    <property type="entry name" value="WH-like_DNA-bd_sf"/>
</dbReference>
<protein>
    <submittedName>
        <fullName evidence="7">RNA polymerase sigma factor RpoE</fullName>
    </submittedName>
</protein>
<dbReference type="InterPro" id="IPR013249">
    <property type="entry name" value="RNA_pol_sigma70_r4_t2"/>
</dbReference>
<reference evidence="7 8" key="1">
    <citation type="submission" date="2018-08" db="EMBL/GenBank/DDBJ databases">
        <title>Genome analysis of the thermophilic bacterium of the candidate phylum Aminicenantes from deep subsurface aquifer revealed its physiology and ecological role.</title>
        <authorList>
            <person name="Kadnikov V.V."/>
            <person name="Mardanov A.V."/>
            <person name="Beletsky A.V."/>
            <person name="Karnachuk O.V."/>
            <person name="Ravin N.V."/>
        </authorList>
    </citation>
    <scope>NUCLEOTIDE SEQUENCE [LARGE SCALE GENOMIC DNA]</scope>
    <source>
        <strain evidence="7">BY38</strain>
    </source>
</reference>
<dbReference type="SUPFAM" id="SSF88659">
    <property type="entry name" value="Sigma3 and sigma4 domains of RNA polymerase sigma factors"/>
    <property type="match status" value="1"/>
</dbReference>
<accession>A0A3E2BMH8</accession>
<dbReference type="Pfam" id="PF04542">
    <property type="entry name" value="Sigma70_r2"/>
    <property type="match status" value="1"/>
</dbReference>
<evidence type="ECO:0000256" key="1">
    <source>
        <dbReference type="ARBA" id="ARBA00010641"/>
    </source>
</evidence>
<dbReference type="InterPro" id="IPR014284">
    <property type="entry name" value="RNA_pol_sigma-70_dom"/>
</dbReference>
<name>A0A3E2BMH8_9BACT</name>
<dbReference type="CDD" id="cd06171">
    <property type="entry name" value="Sigma70_r4"/>
    <property type="match status" value="1"/>
</dbReference>
<evidence type="ECO:0000259" key="5">
    <source>
        <dbReference type="Pfam" id="PF04542"/>
    </source>
</evidence>
<dbReference type="EMBL" id="QUAH01000006">
    <property type="protein sequence ID" value="RFT15939.1"/>
    <property type="molecule type" value="Genomic_DNA"/>
</dbReference>
<evidence type="ECO:0000256" key="3">
    <source>
        <dbReference type="ARBA" id="ARBA00023082"/>
    </source>
</evidence>
<keyword evidence="4" id="KW-0804">Transcription</keyword>
<dbReference type="Pfam" id="PF08281">
    <property type="entry name" value="Sigma70_r4_2"/>
    <property type="match status" value="1"/>
</dbReference>
<comment type="similarity">
    <text evidence="1">Belongs to the sigma-70 factor family. ECF subfamily.</text>
</comment>
<dbReference type="Proteomes" id="UP000257323">
    <property type="component" value="Unassembled WGS sequence"/>
</dbReference>
<evidence type="ECO:0000256" key="2">
    <source>
        <dbReference type="ARBA" id="ARBA00023015"/>
    </source>
</evidence>
<dbReference type="InterPro" id="IPR013324">
    <property type="entry name" value="RNA_pol_sigma_r3/r4-like"/>
</dbReference>
<dbReference type="GO" id="GO:0016987">
    <property type="term" value="F:sigma factor activity"/>
    <property type="evidence" value="ECO:0007669"/>
    <property type="project" value="UniProtKB-KW"/>
</dbReference>
<dbReference type="NCBIfam" id="TIGR02937">
    <property type="entry name" value="sigma70-ECF"/>
    <property type="match status" value="1"/>
</dbReference>
<dbReference type="GO" id="GO:0003677">
    <property type="term" value="F:DNA binding"/>
    <property type="evidence" value="ECO:0007669"/>
    <property type="project" value="InterPro"/>
</dbReference>
<dbReference type="Gene3D" id="1.10.1740.10">
    <property type="match status" value="1"/>
</dbReference>
<dbReference type="AlphaFoldDB" id="A0A3E2BMH8"/>
<evidence type="ECO:0000259" key="6">
    <source>
        <dbReference type="Pfam" id="PF08281"/>
    </source>
</evidence>
<keyword evidence="3" id="KW-0731">Sigma factor</keyword>
<evidence type="ECO:0000256" key="4">
    <source>
        <dbReference type="ARBA" id="ARBA00023163"/>
    </source>
</evidence>
<feature type="domain" description="RNA polymerase sigma-70 region 2" evidence="5">
    <location>
        <begin position="25"/>
        <end position="92"/>
    </location>
</feature>
<dbReference type="InterPro" id="IPR013325">
    <property type="entry name" value="RNA_pol_sigma_r2"/>
</dbReference>
<evidence type="ECO:0000313" key="7">
    <source>
        <dbReference type="EMBL" id="RFT15939.1"/>
    </source>
</evidence>
<sequence length="193" mass="22163">MIDREQELDLVNRARRGEVEAFMALIRTYQVPIYRLIYRMTGNREDAADLMQETMLKAYTGLKKFKARSGFHTWLYRIAVNETLNFLQRSGREKGKMEYLDEIDTTESGLAVAASPEETLMGEEFRTGLEQALAGLPADYKLAFTLVVFQGLSHSEAAQVLGCSEGTVSWKIHEARKMLREKMRPYLDRAREV</sequence>
<comment type="caution">
    <text evidence="7">The sequence shown here is derived from an EMBL/GenBank/DDBJ whole genome shotgun (WGS) entry which is preliminary data.</text>
</comment>